<evidence type="ECO:0008006" key="5">
    <source>
        <dbReference type="Google" id="ProtNLM"/>
    </source>
</evidence>
<proteinExistence type="predicted"/>
<feature type="compositionally biased region" description="Polar residues" evidence="2">
    <location>
        <begin position="338"/>
        <end position="363"/>
    </location>
</feature>
<evidence type="ECO:0000313" key="3">
    <source>
        <dbReference type="Ensembl" id="ENSAPOP00000018486.1"/>
    </source>
</evidence>
<dbReference type="InParanoid" id="A0A3Q1FKG4"/>
<dbReference type="Ensembl" id="ENSAPOT00000028079.1">
    <property type="protein sequence ID" value="ENSAPOP00000018486.1"/>
    <property type="gene ID" value="ENSAPOG00000021840.1"/>
</dbReference>
<organism evidence="3 4">
    <name type="scientific">Acanthochromis polyacanthus</name>
    <name type="common">spiny chromis</name>
    <dbReference type="NCBI Taxonomy" id="80966"/>
    <lineage>
        <taxon>Eukaryota</taxon>
        <taxon>Metazoa</taxon>
        <taxon>Chordata</taxon>
        <taxon>Craniata</taxon>
        <taxon>Vertebrata</taxon>
        <taxon>Euteleostomi</taxon>
        <taxon>Actinopterygii</taxon>
        <taxon>Neopterygii</taxon>
        <taxon>Teleostei</taxon>
        <taxon>Neoteleostei</taxon>
        <taxon>Acanthomorphata</taxon>
        <taxon>Ovalentaria</taxon>
        <taxon>Pomacentridae</taxon>
        <taxon>Acanthochromis</taxon>
    </lineage>
</organism>
<feature type="coiled-coil region" evidence="1">
    <location>
        <begin position="130"/>
        <end position="185"/>
    </location>
</feature>
<feature type="region of interest" description="Disordered" evidence="2">
    <location>
        <begin position="20"/>
        <end position="45"/>
    </location>
</feature>
<dbReference type="PANTHER" id="PTHR11505">
    <property type="entry name" value="L1 TRANSPOSABLE ELEMENT-RELATED"/>
    <property type="match status" value="1"/>
</dbReference>
<dbReference type="GeneTree" id="ENSGT01030000234827"/>
<keyword evidence="1" id="KW-0175">Coiled coil</keyword>
<name>A0A3Q1FKG4_9TELE</name>
<dbReference type="AlphaFoldDB" id="A0A3Q1FKG4"/>
<accession>A0A3Q1FKG4</accession>
<reference evidence="3" key="2">
    <citation type="submission" date="2025-09" db="UniProtKB">
        <authorList>
            <consortium name="Ensembl"/>
        </authorList>
    </citation>
    <scope>IDENTIFICATION</scope>
</reference>
<evidence type="ECO:0000256" key="2">
    <source>
        <dbReference type="SAM" id="MobiDB-lite"/>
    </source>
</evidence>
<dbReference type="Proteomes" id="UP000257200">
    <property type="component" value="Unplaced"/>
</dbReference>
<sequence>MNHFPITREQDPEVLKLFRLGKQLPPQPGGSNPPVSGGEPCLPAMSRQTKLFHSREEERSPTKKKFKETSLMSKAELDEAMLAAAKLALSEQRLELHELVKTSVGEAIENTFTPQITELRTQLKIACDRISSIGCQIERQEQSIKQLETRCDNIQASARSDKATVRGLQVLVTELTSKLADMEDRSRRSNLRLIGLAEGAEGGDAVSFLETNIPKWLPALSQPAIKIERAHRVYSRNGKSDKPHTLIFKLLNYRDRQRILQGARDAASIKHGESKISFYPDYSLETSKKRKAFSDAKKKLTSKGIRCFLRFPAILKITHRRRDLEFHSPEEAERFLQSLGSSETTDTLRGQHSYRSYSHQQYI</sequence>
<dbReference type="Gene3D" id="3.30.70.1820">
    <property type="entry name" value="L1 transposable element, RRM domain"/>
    <property type="match status" value="1"/>
</dbReference>
<dbReference type="InterPro" id="IPR004244">
    <property type="entry name" value="Transposase_22"/>
</dbReference>
<feature type="region of interest" description="Disordered" evidence="2">
    <location>
        <begin position="336"/>
        <end position="363"/>
    </location>
</feature>
<evidence type="ECO:0000313" key="4">
    <source>
        <dbReference type="Proteomes" id="UP000257200"/>
    </source>
</evidence>
<dbReference type="STRING" id="80966.ENSAPOP00000018486"/>
<evidence type="ECO:0000256" key="1">
    <source>
        <dbReference type="SAM" id="Coils"/>
    </source>
</evidence>
<keyword evidence="4" id="KW-1185">Reference proteome</keyword>
<reference evidence="3" key="1">
    <citation type="submission" date="2025-08" db="UniProtKB">
        <authorList>
            <consortium name="Ensembl"/>
        </authorList>
    </citation>
    <scope>IDENTIFICATION</scope>
</reference>
<protein>
    <recommendedName>
        <fullName evidence="5">L1 transposable element RRM domain-containing protein</fullName>
    </recommendedName>
</protein>